<evidence type="ECO:0000256" key="9">
    <source>
        <dbReference type="ARBA" id="ARBA00022801"/>
    </source>
</evidence>
<evidence type="ECO:0000256" key="7">
    <source>
        <dbReference type="ARBA" id="ARBA00012964"/>
    </source>
</evidence>
<accession>A0A383VFK9</accession>
<dbReference type="PANTHER" id="PTHR11845">
    <property type="entry name" value="5'-DEOXYNUCLEOTIDASE HDDC2"/>
    <property type="match status" value="1"/>
</dbReference>
<name>A0A383VFK9_TETOB</name>
<evidence type="ECO:0000259" key="11">
    <source>
        <dbReference type="SMART" id="SM00471"/>
    </source>
</evidence>
<feature type="domain" description="HD/PDEase" evidence="11">
    <location>
        <begin position="46"/>
        <end position="163"/>
    </location>
</feature>
<evidence type="ECO:0000256" key="2">
    <source>
        <dbReference type="ARBA" id="ARBA00001936"/>
    </source>
</evidence>
<comment type="cofactor">
    <cofactor evidence="3">
        <name>Co(2+)</name>
        <dbReference type="ChEBI" id="CHEBI:48828"/>
    </cofactor>
</comment>
<dbReference type="SMART" id="SM00471">
    <property type="entry name" value="HDc"/>
    <property type="match status" value="1"/>
</dbReference>
<keyword evidence="14" id="KW-1185">Reference proteome</keyword>
<dbReference type="EC" id="3.1.3.89" evidence="7"/>
<keyword evidence="9" id="KW-0378">Hydrolase</keyword>
<dbReference type="InterPro" id="IPR039356">
    <property type="entry name" value="YfbR/HDDC2"/>
</dbReference>
<evidence type="ECO:0000313" key="12">
    <source>
        <dbReference type="EMBL" id="SZX64338.1"/>
    </source>
</evidence>
<comment type="function">
    <text evidence="4">Catalyzes the dephosphorylation of the nucleoside 5'-monophosphates deoxyadenosine monophosphate (dAMP), deoxycytidine monophosphate (dCMP), deoxyguanosine monophosphate (dGMP) and deoxythymidine monophosphate (dTMP).</text>
</comment>
<dbReference type="GO" id="GO:0002953">
    <property type="term" value="F:5'-deoxynucleotidase activity"/>
    <property type="evidence" value="ECO:0007669"/>
    <property type="project" value="UniProtKB-EC"/>
</dbReference>
<dbReference type="PANTHER" id="PTHR11845:SF13">
    <property type="entry name" value="5'-DEOXYNUCLEOTIDASE HDDC2"/>
    <property type="match status" value="1"/>
</dbReference>
<evidence type="ECO:0000313" key="14">
    <source>
        <dbReference type="Proteomes" id="UP000256970"/>
    </source>
</evidence>
<evidence type="ECO:0000256" key="8">
    <source>
        <dbReference type="ARBA" id="ARBA00022723"/>
    </source>
</evidence>
<evidence type="ECO:0000256" key="4">
    <source>
        <dbReference type="ARBA" id="ARBA00004074"/>
    </source>
</evidence>
<dbReference type="GO" id="GO:0005737">
    <property type="term" value="C:cytoplasm"/>
    <property type="evidence" value="ECO:0007669"/>
    <property type="project" value="TreeGrafter"/>
</dbReference>
<dbReference type="FunFam" id="1.10.3210.10:FF:000016">
    <property type="entry name" value="HD domain-containing protein 2"/>
    <property type="match status" value="1"/>
</dbReference>
<comment type="cofactor">
    <cofactor evidence="2">
        <name>Mn(2+)</name>
        <dbReference type="ChEBI" id="CHEBI:29035"/>
    </cofactor>
</comment>
<feature type="region of interest" description="Disordered" evidence="10">
    <location>
        <begin position="198"/>
        <end position="219"/>
    </location>
</feature>
<feature type="compositionally biased region" description="Low complexity" evidence="10">
    <location>
        <begin position="198"/>
        <end position="209"/>
    </location>
</feature>
<gene>
    <name evidence="13" type="ORF">BQ4739_LOCUS16319</name>
    <name evidence="12" type="ORF">BQ4739_LOCUS4851</name>
</gene>
<dbReference type="EMBL" id="FNXT01000409">
    <property type="protein sequence ID" value="SZX64338.1"/>
    <property type="molecule type" value="Genomic_DNA"/>
</dbReference>
<sequence>MATNPNSPSTSSSSMPTPAAAIDFLTLLQKLKTTKRTGWVRCNVQQPESIADHMYRMGMMSLLASDAGVDAGRCMRMALVHDVAEAIVGDITPHCNVSDAEKHKLEADAIQQIKAMLGEHTHAAQEVDVLWHEYEAQSSPEAALVKDFDKLEMILQAHEYEQGQGLGLQQFFDSTAGKFKTDTGRAWANELIQRRQQAAAAAAGAGSSEPKSKAAVEGR</sequence>
<dbReference type="SUPFAM" id="SSF109604">
    <property type="entry name" value="HD-domain/PDEase-like"/>
    <property type="match status" value="1"/>
</dbReference>
<keyword evidence="8" id="KW-0479">Metal-binding</keyword>
<dbReference type="EMBL" id="FNXT01001245">
    <property type="protein sequence ID" value="SZX75952.1"/>
    <property type="molecule type" value="Genomic_DNA"/>
</dbReference>
<evidence type="ECO:0000256" key="5">
    <source>
        <dbReference type="ARBA" id="ARBA00009999"/>
    </source>
</evidence>
<dbReference type="InterPro" id="IPR003607">
    <property type="entry name" value="HD/PDEase_dom"/>
</dbReference>
<dbReference type="Proteomes" id="UP000256970">
    <property type="component" value="Unassembled WGS sequence"/>
</dbReference>
<evidence type="ECO:0000313" key="13">
    <source>
        <dbReference type="EMBL" id="SZX75952.1"/>
    </source>
</evidence>
<evidence type="ECO:0000256" key="6">
    <source>
        <dbReference type="ARBA" id="ARBA00011738"/>
    </source>
</evidence>
<feature type="compositionally biased region" description="Basic and acidic residues" evidence="10">
    <location>
        <begin position="210"/>
        <end position="219"/>
    </location>
</feature>
<protein>
    <recommendedName>
        <fullName evidence="7">5'-deoxynucleotidase</fullName>
        <ecNumber evidence="7">3.1.3.89</ecNumber>
    </recommendedName>
</protein>
<comment type="subunit">
    <text evidence="6">Homodimer.</text>
</comment>
<evidence type="ECO:0000256" key="3">
    <source>
        <dbReference type="ARBA" id="ARBA00001941"/>
    </source>
</evidence>
<comment type="similarity">
    <text evidence="5">Belongs to the HDDC2 family.</text>
</comment>
<organism evidence="12 14">
    <name type="scientific">Tetradesmus obliquus</name>
    <name type="common">Green alga</name>
    <name type="synonym">Acutodesmus obliquus</name>
    <dbReference type="NCBI Taxonomy" id="3088"/>
    <lineage>
        <taxon>Eukaryota</taxon>
        <taxon>Viridiplantae</taxon>
        <taxon>Chlorophyta</taxon>
        <taxon>core chlorophytes</taxon>
        <taxon>Chlorophyceae</taxon>
        <taxon>CS clade</taxon>
        <taxon>Sphaeropleales</taxon>
        <taxon>Scenedesmaceae</taxon>
        <taxon>Tetradesmus</taxon>
    </lineage>
</organism>
<dbReference type="Gene3D" id="1.10.3210.10">
    <property type="entry name" value="Hypothetical protein af1432"/>
    <property type="match status" value="1"/>
</dbReference>
<dbReference type="InterPro" id="IPR006674">
    <property type="entry name" value="HD_domain"/>
</dbReference>
<reference evidence="12 14" key="1">
    <citation type="submission" date="2016-10" db="EMBL/GenBank/DDBJ databases">
        <authorList>
            <person name="Cai Z."/>
        </authorList>
    </citation>
    <scope>NUCLEOTIDE SEQUENCE [LARGE SCALE GENOMIC DNA]</scope>
</reference>
<dbReference type="Pfam" id="PF13023">
    <property type="entry name" value="HD_3"/>
    <property type="match status" value="1"/>
</dbReference>
<evidence type="ECO:0000256" key="1">
    <source>
        <dbReference type="ARBA" id="ARBA00001638"/>
    </source>
</evidence>
<dbReference type="AlphaFoldDB" id="A0A383VFK9"/>
<dbReference type="GO" id="GO:0046872">
    <property type="term" value="F:metal ion binding"/>
    <property type="evidence" value="ECO:0007669"/>
    <property type="project" value="UniProtKB-KW"/>
</dbReference>
<proteinExistence type="inferred from homology"/>
<evidence type="ECO:0000256" key="10">
    <source>
        <dbReference type="SAM" id="MobiDB-lite"/>
    </source>
</evidence>
<dbReference type="STRING" id="3088.A0A383VFK9"/>
<comment type="catalytic activity">
    <reaction evidence="1">
        <text>a 2'-deoxyribonucleoside 5'-phosphate + H2O = a 2'-deoxyribonucleoside + phosphate</text>
        <dbReference type="Rhea" id="RHEA:36167"/>
        <dbReference type="ChEBI" id="CHEBI:15377"/>
        <dbReference type="ChEBI" id="CHEBI:18274"/>
        <dbReference type="ChEBI" id="CHEBI:43474"/>
        <dbReference type="ChEBI" id="CHEBI:65317"/>
        <dbReference type="EC" id="3.1.3.89"/>
    </reaction>
</comment>